<comment type="caution">
    <text evidence="3">The sequence shown here is derived from an EMBL/GenBank/DDBJ whole genome shotgun (WGS) entry which is preliminary data.</text>
</comment>
<dbReference type="Pfam" id="PF00023">
    <property type="entry name" value="Ank"/>
    <property type="match status" value="2"/>
</dbReference>
<dbReference type="AlphaFoldDB" id="A0AAD5SUD9"/>
<evidence type="ECO:0000313" key="3">
    <source>
        <dbReference type="EMBL" id="KAJ3101823.1"/>
    </source>
</evidence>
<evidence type="ECO:0000313" key="4">
    <source>
        <dbReference type="Proteomes" id="UP001211907"/>
    </source>
</evidence>
<evidence type="ECO:0000256" key="2">
    <source>
        <dbReference type="ARBA" id="ARBA00023043"/>
    </source>
</evidence>
<dbReference type="InterPro" id="IPR036770">
    <property type="entry name" value="Ankyrin_rpt-contain_sf"/>
</dbReference>
<dbReference type="PANTHER" id="PTHR24198">
    <property type="entry name" value="ANKYRIN REPEAT AND PROTEIN KINASE DOMAIN-CONTAINING PROTEIN"/>
    <property type="match status" value="1"/>
</dbReference>
<dbReference type="SMART" id="SM00248">
    <property type="entry name" value="ANK"/>
    <property type="match status" value="5"/>
</dbReference>
<dbReference type="Proteomes" id="UP001211907">
    <property type="component" value="Unassembled WGS sequence"/>
</dbReference>
<dbReference type="SUPFAM" id="SSF48403">
    <property type="entry name" value="Ankyrin repeat"/>
    <property type="match status" value="1"/>
</dbReference>
<dbReference type="InterPro" id="IPR002110">
    <property type="entry name" value="Ankyrin_rpt"/>
</dbReference>
<sequence>MGNCINKSKNKNTVLLDKISLHNIPFQIQATGDNQSKAKFRDLIEPGIVSWIAAYLDPVPGLRLRHLSKEFRAGVSYDIKVAGIQLQRIRTVLHGDDMKLLQKLLQKLCPSVYLGALWISTGMWNQDYCDLVEEFSENELTAMTKPVLAYLKECNIELAKICSIGTLAWACKRKFINLARIFLDQGKVDLAEYVETILIECVGYLEVVKLLVEFGADPNNCIEFAAREGIVEMLRYLISLPTVDPGAGNNEALVLAVIGGHAECVEILLESPKVSPSARNNVPIREAARLGHTAIFRMLMSREGVDVDVDNRYCLRVAFYFKHRDIAYLLLPYHSQKNIDLTMLVGHLGAHLLKRENNLSAIFDLLGTTTDSDSDDDGDAGTQLLTSVFSKSVAKEEVNFATI</sequence>
<protein>
    <recommendedName>
        <fullName evidence="5">Ankyrin repeat protein</fullName>
    </recommendedName>
</protein>
<evidence type="ECO:0008006" key="5">
    <source>
        <dbReference type="Google" id="ProtNLM"/>
    </source>
</evidence>
<dbReference type="PANTHER" id="PTHR24198:SF165">
    <property type="entry name" value="ANKYRIN REPEAT-CONTAINING PROTEIN-RELATED"/>
    <property type="match status" value="1"/>
</dbReference>
<keyword evidence="4" id="KW-1185">Reference proteome</keyword>
<reference evidence="3" key="1">
    <citation type="submission" date="2020-05" db="EMBL/GenBank/DDBJ databases">
        <title>Phylogenomic resolution of chytrid fungi.</title>
        <authorList>
            <person name="Stajich J.E."/>
            <person name="Amses K."/>
            <person name="Simmons R."/>
            <person name="Seto K."/>
            <person name="Myers J."/>
            <person name="Bonds A."/>
            <person name="Quandt C.A."/>
            <person name="Barry K."/>
            <person name="Liu P."/>
            <person name="Grigoriev I."/>
            <person name="Longcore J.E."/>
            <person name="James T.Y."/>
        </authorList>
    </citation>
    <scope>NUCLEOTIDE SEQUENCE</scope>
    <source>
        <strain evidence="3">JEL0513</strain>
    </source>
</reference>
<dbReference type="Gene3D" id="1.25.40.20">
    <property type="entry name" value="Ankyrin repeat-containing domain"/>
    <property type="match status" value="1"/>
</dbReference>
<name>A0AAD5SUD9_9FUNG</name>
<accession>A0AAD5SUD9</accession>
<evidence type="ECO:0000256" key="1">
    <source>
        <dbReference type="ARBA" id="ARBA00022737"/>
    </source>
</evidence>
<keyword evidence="1" id="KW-0677">Repeat</keyword>
<keyword evidence="2" id="KW-0040">ANK repeat</keyword>
<gene>
    <name evidence="3" type="ORF">HK100_004482</name>
</gene>
<organism evidence="3 4">
    <name type="scientific">Physocladia obscura</name>
    <dbReference type="NCBI Taxonomy" id="109957"/>
    <lineage>
        <taxon>Eukaryota</taxon>
        <taxon>Fungi</taxon>
        <taxon>Fungi incertae sedis</taxon>
        <taxon>Chytridiomycota</taxon>
        <taxon>Chytridiomycota incertae sedis</taxon>
        <taxon>Chytridiomycetes</taxon>
        <taxon>Chytridiales</taxon>
        <taxon>Chytriomycetaceae</taxon>
        <taxon>Physocladia</taxon>
    </lineage>
</organism>
<dbReference type="EMBL" id="JADGJH010002202">
    <property type="protein sequence ID" value="KAJ3101823.1"/>
    <property type="molecule type" value="Genomic_DNA"/>
</dbReference>
<proteinExistence type="predicted"/>